<dbReference type="Proteomes" id="UP000077115">
    <property type="component" value="Unassembled WGS sequence"/>
</dbReference>
<protein>
    <submittedName>
        <fullName evidence="1">Uncharacterized protein</fullName>
    </submittedName>
</protein>
<dbReference type="OrthoDB" id="2119889at2759"/>
<sequence>MTLHITTTSLKSKYLQTLVVNSVLIKPKNGQKYHVVERNLTNHLVKAATHYLCNDIEPITHEIIPRYMLKLDNPIKVDPNKLLKSNIQFVDENTLIKSHHHTVTDAQINVDRMTHHVFSDSDVLEILMFSISSVPDSTYFVSASDSLYFHGSLYDHPRCSMAIDVNSALKTSIKQIFCGTNHDQTDLASKVIGQRYNKRIANYDELESLCQNGVESWTSRLVQESSFKNLASIYILLFISHKSVILGESHQLCSFESEHESGTLSEENKSEV</sequence>
<evidence type="ECO:0000313" key="2">
    <source>
        <dbReference type="Proteomes" id="UP000077115"/>
    </source>
</evidence>
<proteinExistence type="predicted"/>
<gene>
    <name evidence="1" type="ORF">BDEG_21630</name>
</gene>
<reference evidence="1 2" key="2">
    <citation type="submission" date="2016-05" db="EMBL/GenBank/DDBJ databases">
        <title>Lineage-specific infection strategies underlie the spectrum of fungal disease in amphibians.</title>
        <authorList>
            <person name="Cuomo C.A."/>
            <person name="Farrer R.A."/>
            <person name="James T."/>
            <person name="Longcore J."/>
            <person name="Birren B."/>
        </authorList>
    </citation>
    <scope>NUCLEOTIDE SEQUENCE [LARGE SCALE GENOMIC DNA]</scope>
    <source>
        <strain evidence="1 2">JEL423</strain>
    </source>
</reference>
<reference evidence="1 2" key="1">
    <citation type="submission" date="2006-10" db="EMBL/GenBank/DDBJ databases">
        <title>The Genome Sequence of Batrachochytrium dendrobatidis JEL423.</title>
        <authorList>
            <consortium name="The Broad Institute Genome Sequencing Platform"/>
            <person name="Birren B."/>
            <person name="Lander E."/>
            <person name="Galagan J."/>
            <person name="Cuomo C."/>
            <person name="Devon K."/>
            <person name="Jaffe D."/>
            <person name="Butler J."/>
            <person name="Alvarez P."/>
            <person name="Gnerre S."/>
            <person name="Grabherr M."/>
            <person name="Kleber M."/>
            <person name="Mauceli E."/>
            <person name="Brockman W."/>
            <person name="Young S."/>
            <person name="LaButti K."/>
            <person name="Sykes S."/>
            <person name="DeCaprio D."/>
            <person name="Crawford M."/>
            <person name="Koehrsen M."/>
            <person name="Engels R."/>
            <person name="Montgomery P."/>
            <person name="Pearson M."/>
            <person name="Howarth C."/>
            <person name="Larson L."/>
            <person name="White J."/>
            <person name="O'Leary S."/>
            <person name="Kodira C."/>
            <person name="Zeng Q."/>
            <person name="Yandava C."/>
            <person name="Alvarado L."/>
            <person name="Longcore J."/>
            <person name="James T."/>
        </authorList>
    </citation>
    <scope>NUCLEOTIDE SEQUENCE [LARGE SCALE GENOMIC DNA]</scope>
    <source>
        <strain evidence="1 2">JEL423</strain>
    </source>
</reference>
<name>A0A177WE26_BATDL</name>
<accession>A0A177WE26</accession>
<organism evidence="1 2">
    <name type="scientific">Batrachochytrium dendrobatidis (strain JEL423)</name>
    <dbReference type="NCBI Taxonomy" id="403673"/>
    <lineage>
        <taxon>Eukaryota</taxon>
        <taxon>Fungi</taxon>
        <taxon>Fungi incertae sedis</taxon>
        <taxon>Chytridiomycota</taxon>
        <taxon>Chytridiomycota incertae sedis</taxon>
        <taxon>Chytridiomycetes</taxon>
        <taxon>Rhizophydiales</taxon>
        <taxon>Rhizophydiales incertae sedis</taxon>
        <taxon>Batrachochytrium</taxon>
    </lineage>
</organism>
<dbReference type="VEuPathDB" id="FungiDB:BDEG_21630"/>
<dbReference type="AlphaFoldDB" id="A0A177WE26"/>
<evidence type="ECO:0000313" key="1">
    <source>
        <dbReference type="EMBL" id="OAJ37631.1"/>
    </source>
</evidence>
<dbReference type="EMBL" id="DS022300">
    <property type="protein sequence ID" value="OAJ37631.1"/>
    <property type="molecule type" value="Genomic_DNA"/>
</dbReference>